<evidence type="ECO:0008006" key="2">
    <source>
        <dbReference type="Google" id="ProtNLM"/>
    </source>
</evidence>
<comment type="caution">
    <text evidence="1">The sequence shown here is derived from an EMBL/GenBank/DDBJ whole genome shotgun (WGS) entry which is preliminary data.</text>
</comment>
<accession>A0A644WR62</accession>
<dbReference type="Gene3D" id="2.20.110.10">
    <property type="entry name" value="Histone H3 K4-specific methyltransferase SET7/9 N-terminal domain"/>
    <property type="match status" value="5"/>
</dbReference>
<dbReference type="EMBL" id="VSSQ01001203">
    <property type="protein sequence ID" value="MPM06157.1"/>
    <property type="molecule type" value="Genomic_DNA"/>
</dbReference>
<organism evidence="1">
    <name type="scientific">bioreactor metagenome</name>
    <dbReference type="NCBI Taxonomy" id="1076179"/>
    <lineage>
        <taxon>unclassified sequences</taxon>
        <taxon>metagenomes</taxon>
        <taxon>ecological metagenomes</taxon>
    </lineage>
</organism>
<dbReference type="AlphaFoldDB" id="A0A644WR62"/>
<dbReference type="InterPro" id="IPR011652">
    <property type="entry name" value="MORN_2"/>
</dbReference>
<sequence>MIRIACYIFILLSALSMNAQDSAFVSVQYKYPNGIVSSEGFLHDGKPDGYWKAYYENGMLKAEGNRKNFQLDSLWKFYSEDGKITQEINYSNGLKNGIRRTYQKDEIIEDYFVDDVREKYSKVFFQDGTLKKVTPFSGGMENGTSFEYNKDGVIILIAEYKKGFLISREHINRIDPNGLKQGLWKDFYDNGKLKSEVTYLNDKKNGYLKKYDSTGTLLSIEKYINDEPAQFAEELKEYEIRRDYYSSGKVKVEGSYYKNKPDGIRREYDSTGNIVKGYVFGGGIMLGEGIIDPAGKKQGPWKEYYETGELMASGTYKNNERVGSWTFYHNNGKVEQKGSFTTKGIPDDEWNYYYESGNLLKKEFYEDGEPEGEYVEYSDSGEVLVKGMYSEGLETGEWYYAIGDVIEKGKYQDGVQVDWWEIRSKSDGQLIFRGKFFDGLPDGKHTWYYPDGTKKTEGLYVNGLREGDWRIYAPDGSLIINITYRNGIEIKYDNVIIKPEIDPITEE</sequence>
<dbReference type="SUPFAM" id="SSF82185">
    <property type="entry name" value="Histone H3 K4-specific methyltransferase SET7/9 N-terminal domain"/>
    <property type="match status" value="5"/>
</dbReference>
<evidence type="ECO:0000313" key="1">
    <source>
        <dbReference type="EMBL" id="MPM06157.1"/>
    </source>
</evidence>
<dbReference type="PANTHER" id="PTHR33706:SF1">
    <property type="entry name" value="TPR REPEAT PROTEIN"/>
    <property type="match status" value="1"/>
</dbReference>
<dbReference type="PANTHER" id="PTHR33706">
    <property type="entry name" value="MORN VARIANT REPEAT PROTEIN"/>
    <property type="match status" value="1"/>
</dbReference>
<gene>
    <name evidence="1" type="ORF">SDC9_52453</name>
</gene>
<name>A0A644WR62_9ZZZZ</name>
<reference evidence="1" key="1">
    <citation type="submission" date="2019-08" db="EMBL/GenBank/DDBJ databases">
        <authorList>
            <person name="Kucharzyk K."/>
            <person name="Murdoch R.W."/>
            <person name="Higgins S."/>
            <person name="Loffler F."/>
        </authorList>
    </citation>
    <scope>NUCLEOTIDE SEQUENCE</scope>
</reference>
<dbReference type="Pfam" id="PF07661">
    <property type="entry name" value="MORN_2"/>
    <property type="match status" value="9"/>
</dbReference>
<dbReference type="Gene3D" id="3.90.930.1">
    <property type="match status" value="1"/>
</dbReference>
<protein>
    <recommendedName>
        <fullName evidence="2">Antitoxin YwqK</fullName>
    </recommendedName>
</protein>
<proteinExistence type="predicted"/>